<proteinExistence type="predicted"/>
<dbReference type="EMBL" id="CAEZWB010000047">
    <property type="protein sequence ID" value="CAB4645332.1"/>
    <property type="molecule type" value="Genomic_DNA"/>
</dbReference>
<evidence type="ECO:0000313" key="1">
    <source>
        <dbReference type="EMBL" id="CAB4645332.1"/>
    </source>
</evidence>
<name>A0A6J6KMJ5_9ZZZZ</name>
<dbReference type="EMBL" id="CAEZWH010000069">
    <property type="protein sequence ID" value="CAB4651010.1"/>
    <property type="molecule type" value="Genomic_DNA"/>
</dbReference>
<protein>
    <submittedName>
        <fullName evidence="2">Unannotated protein</fullName>
    </submittedName>
</protein>
<gene>
    <name evidence="1" type="ORF">UFOPK2166_00499</name>
    <name evidence="2" type="ORF">UFOPK2195_00473</name>
</gene>
<evidence type="ECO:0000313" key="2">
    <source>
        <dbReference type="EMBL" id="CAB4651010.1"/>
    </source>
</evidence>
<organism evidence="2">
    <name type="scientific">freshwater metagenome</name>
    <dbReference type="NCBI Taxonomy" id="449393"/>
    <lineage>
        <taxon>unclassified sequences</taxon>
        <taxon>metagenomes</taxon>
        <taxon>ecological metagenomes</taxon>
    </lineage>
</organism>
<reference evidence="2" key="1">
    <citation type="submission" date="2020-05" db="EMBL/GenBank/DDBJ databases">
        <authorList>
            <person name="Chiriac C."/>
            <person name="Salcher M."/>
            <person name="Ghai R."/>
            <person name="Kavagutti S V."/>
        </authorList>
    </citation>
    <scope>NUCLEOTIDE SEQUENCE</scope>
</reference>
<accession>A0A6J6KMJ5</accession>
<sequence length="76" mass="7676">MTSPISAGVPRVKITVDPLTEIELTVKDVVPTETAKSPATAVVGLSGSLNVRVTCVPAVFAVAELNVGGVVSMTIA</sequence>
<dbReference type="AlphaFoldDB" id="A0A6J6KMJ5"/>